<dbReference type="InterPro" id="IPR036465">
    <property type="entry name" value="vWFA_dom_sf"/>
</dbReference>
<gene>
    <name evidence="2" type="ORF">SBX64_00640</name>
</gene>
<organism evidence="2 3">
    <name type="scientific">Vibrio rhizosphaerae</name>
    <dbReference type="NCBI Taxonomy" id="398736"/>
    <lineage>
        <taxon>Bacteria</taxon>
        <taxon>Pseudomonadati</taxon>
        <taxon>Pseudomonadota</taxon>
        <taxon>Gammaproteobacteria</taxon>
        <taxon>Vibrionales</taxon>
        <taxon>Vibrionaceae</taxon>
        <taxon>Vibrio</taxon>
    </lineage>
</organism>
<reference evidence="2 3" key="1">
    <citation type="submission" date="2023-11" db="EMBL/GenBank/DDBJ databases">
        <title>Plant-associative lifestyle of Vibrio porteresiae and its evolutionary dynamics.</title>
        <authorList>
            <person name="Rameshkumar N."/>
            <person name="Kirti K."/>
        </authorList>
    </citation>
    <scope>NUCLEOTIDE SEQUENCE [LARGE SCALE GENOMIC DNA]</scope>
    <source>
        <strain evidence="2 3">MSSRF7</strain>
    </source>
</reference>
<evidence type="ECO:0000313" key="2">
    <source>
        <dbReference type="EMBL" id="MDW6091090.1"/>
    </source>
</evidence>
<evidence type="ECO:0000313" key="3">
    <source>
        <dbReference type="Proteomes" id="UP001279860"/>
    </source>
</evidence>
<dbReference type="Gene3D" id="3.40.50.410">
    <property type="entry name" value="von Willebrand factor, type A domain"/>
    <property type="match status" value="1"/>
</dbReference>
<evidence type="ECO:0008006" key="4">
    <source>
        <dbReference type="Google" id="ProtNLM"/>
    </source>
</evidence>
<dbReference type="EMBL" id="JAWRCP010000001">
    <property type="protein sequence ID" value="MDW6091090.1"/>
    <property type="molecule type" value="Genomic_DNA"/>
</dbReference>
<accession>A0ABU4IP17</accession>
<feature type="chain" id="PRO_5047337379" description="VWFA domain-containing protein" evidence="1">
    <location>
        <begin position="25"/>
        <end position="322"/>
    </location>
</feature>
<sequence>MKIKTLLAGMICSLSLFTTQTANAATDVVLIIDTSGSTGALLPTWQRNMESKVFAPFLYEDPETRFGLAAHVDFPMSPYGTSGDYAYKMVHPLTHETQDILLSLKALRSGSGGDAKESQLEAVYQAIKGTGRDLNGNGSYDDLGDIKPQKMGWSNDPDVTKIVIHFTSPLVYHNDPTAEDNYPYKGVVNKPASFIDMVLAYSELPAIYTVTPDPLVAAKHKSAQSSTHEQLMELIERSNQLQGFSGQLESLLPENKSNLASDSASTAEKLSSLSGGKVLHVSSNLSDFEKAVAEVIEKEAEKRGECPVGKTKVELPFGFYCI</sequence>
<dbReference type="RefSeq" id="WP_318584128.1">
    <property type="nucleotide sequence ID" value="NZ_JAWRCP010000001.1"/>
</dbReference>
<dbReference type="SUPFAM" id="SSF53300">
    <property type="entry name" value="vWA-like"/>
    <property type="match status" value="1"/>
</dbReference>
<keyword evidence="1" id="KW-0732">Signal</keyword>
<name>A0ABU4IP17_9VIBR</name>
<dbReference type="Proteomes" id="UP001279860">
    <property type="component" value="Unassembled WGS sequence"/>
</dbReference>
<protein>
    <recommendedName>
        <fullName evidence="4">VWFA domain-containing protein</fullName>
    </recommendedName>
</protein>
<evidence type="ECO:0000256" key="1">
    <source>
        <dbReference type="SAM" id="SignalP"/>
    </source>
</evidence>
<feature type="signal peptide" evidence="1">
    <location>
        <begin position="1"/>
        <end position="24"/>
    </location>
</feature>
<comment type="caution">
    <text evidence="2">The sequence shown here is derived from an EMBL/GenBank/DDBJ whole genome shotgun (WGS) entry which is preliminary data.</text>
</comment>
<keyword evidence="3" id="KW-1185">Reference proteome</keyword>
<proteinExistence type="predicted"/>